<evidence type="ECO:0000259" key="1">
    <source>
        <dbReference type="PROSITE" id="PS50181"/>
    </source>
</evidence>
<dbReference type="AlphaFoldDB" id="A0A8K0L754"/>
<feature type="domain" description="F-box" evidence="1">
    <location>
        <begin position="2"/>
        <end position="49"/>
    </location>
</feature>
<dbReference type="SUPFAM" id="SSF81383">
    <property type="entry name" value="F-box domain"/>
    <property type="match status" value="1"/>
</dbReference>
<organism evidence="2 3">
    <name type="scientific">Elsinoe batatas</name>
    <dbReference type="NCBI Taxonomy" id="2601811"/>
    <lineage>
        <taxon>Eukaryota</taxon>
        <taxon>Fungi</taxon>
        <taxon>Dikarya</taxon>
        <taxon>Ascomycota</taxon>
        <taxon>Pezizomycotina</taxon>
        <taxon>Dothideomycetes</taxon>
        <taxon>Dothideomycetidae</taxon>
        <taxon>Myriangiales</taxon>
        <taxon>Elsinoaceae</taxon>
        <taxon>Elsinoe</taxon>
    </lineage>
</organism>
<reference evidence="2" key="1">
    <citation type="submission" date="2021-07" db="EMBL/GenBank/DDBJ databases">
        <title>Elsinoe batatas strain:CRI-CJ2 Genome sequencing and assembly.</title>
        <authorList>
            <person name="Huang L."/>
        </authorList>
    </citation>
    <scope>NUCLEOTIDE SEQUENCE</scope>
    <source>
        <strain evidence="2">CRI-CJ2</strain>
    </source>
</reference>
<name>A0A8K0L754_9PEZI</name>
<dbReference type="OrthoDB" id="3871491at2759"/>
<comment type="caution">
    <text evidence="2">The sequence shown here is derived from an EMBL/GenBank/DDBJ whole genome shotgun (WGS) entry which is preliminary data.</text>
</comment>
<evidence type="ECO:0000313" key="3">
    <source>
        <dbReference type="Proteomes" id="UP000809789"/>
    </source>
</evidence>
<dbReference type="InterPro" id="IPR036047">
    <property type="entry name" value="F-box-like_dom_sf"/>
</dbReference>
<sequence length="347" mass="39039">MALELLDLPSEILALIFRHLRAYGLYGTLAVSKQWRAVAEPVAYEYARLPLMRRDISNEPWNLPTRTLGLIRKYNQHLAVLLPSYTIRDEVHPGEQLAKRPMRQRIEWLDQALLSRLTRPKSVSIRRGTPLPGGDLKWVGLSTGGNDQYLRISLYDILPVVQTLTVMSNLTFVGIDLRPKDLDQSSGTADAHDCLCKDLGALMRRTRTFYLRLPCICPKLFQAPPNQPHLVPASTEAVINISMGFDDDLVIEHATGCPQTMGGNKSINPASMQEAARAMVEKMPSIKILRIVYHTYPMGDAEAYDAVSKQRYRVSEQSWTEHGTLLEINDSSDSDLFDDVDVFSDST</sequence>
<dbReference type="Pfam" id="PF12937">
    <property type="entry name" value="F-box-like"/>
    <property type="match status" value="1"/>
</dbReference>
<keyword evidence="3" id="KW-1185">Reference proteome</keyword>
<gene>
    <name evidence="2" type="ORF">KVT40_003238</name>
</gene>
<dbReference type="InterPro" id="IPR001810">
    <property type="entry name" value="F-box_dom"/>
</dbReference>
<proteinExistence type="predicted"/>
<dbReference type="PROSITE" id="PS50181">
    <property type="entry name" value="FBOX"/>
    <property type="match status" value="1"/>
</dbReference>
<protein>
    <recommendedName>
        <fullName evidence="1">F-box domain-containing protein</fullName>
    </recommendedName>
</protein>
<dbReference type="Proteomes" id="UP000809789">
    <property type="component" value="Unassembled WGS sequence"/>
</dbReference>
<accession>A0A8K0L754</accession>
<evidence type="ECO:0000313" key="2">
    <source>
        <dbReference type="EMBL" id="KAG8629373.1"/>
    </source>
</evidence>
<dbReference type="EMBL" id="JAESVG020000003">
    <property type="protein sequence ID" value="KAG8629373.1"/>
    <property type="molecule type" value="Genomic_DNA"/>
</dbReference>